<dbReference type="EMBL" id="SELW01000657">
    <property type="protein sequence ID" value="TID15055.1"/>
    <property type="molecule type" value="Genomic_DNA"/>
</dbReference>
<evidence type="ECO:0000256" key="1">
    <source>
        <dbReference type="ARBA" id="ARBA00004173"/>
    </source>
</evidence>
<protein>
    <recommendedName>
        <fullName evidence="4">ATPase inhibitor, mitochondrial</fullName>
    </recommendedName>
</protein>
<accession>A0A4T0WW70</accession>
<sequence length="79" mass="8999">MLARRALTAVPRRIISVRSYTDGATGAPRSDGSTDSFRQREKAQEDLYIRKHQAEQIAALKEELAKQKKKIEDLEKNSK</sequence>
<evidence type="ECO:0000313" key="8">
    <source>
        <dbReference type="Proteomes" id="UP000307173"/>
    </source>
</evidence>
<keyword evidence="5" id="KW-0175">Coiled coil</keyword>
<keyword evidence="3" id="KW-0496">Mitochondrion</keyword>
<evidence type="ECO:0000256" key="5">
    <source>
        <dbReference type="SAM" id="Coils"/>
    </source>
</evidence>
<evidence type="ECO:0000256" key="4">
    <source>
        <dbReference type="RuleBase" id="RU368087"/>
    </source>
</evidence>
<dbReference type="AlphaFoldDB" id="A0A4T0WW70"/>
<comment type="caution">
    <text evidence="7">The sequence shown here is derived from an EMBL/GenBank/DDBJ whole genome shotgun (WGS) entry which is preliminary data.</text>
</comment>
<dbReference type="InterPro" id="IPR007648">
    <property type="entry name" value="ATPase_inhibitor_mt"/>
</dbReference>
<reference evidence="7 8" key="1">
    <citation type="journal article" date="2019" name="Front. Genet.">
        <title>Whole-Genome Sequencing of the Opportunistic Yeast Pathogen Candida inconspicua Uncovers Its Hybrid Origin.</title>
        <authorList>
            <person name="Mixao V."/>
            <person name="Hansen A.P."/>
            <person name="Saus E."/>
            <person name="Boekhout T."/>
            <person name="Lass-Florl C."/>
            <person name="Gabaldon T."/>
        </authorList>
    </citation>
    <scope>NUCLEOTIDE SEQUENCE [LARGE SCALE GENOMIC DNA]</scope>
    <source>
        <strain evidence="7 8">CBS 180</strain>
    </source>
</reference>
<dbReference type="Gene3D" id="1.20.5.500">
    <property type="entry name" value="Single helix bin"/>
    <property type="match status" value="1"/>
</dbReference>
<evidence type="ECO:0000256" key="2">
    <source>
        <dbReference type="ARBA" id="ARBA00010901"/>
    </source>
</evidence>
<name>A0A4T0WW70_9ASCO</name>
<evidence type="ECO:0000256" key="6">
    <source>
        <dbReference type="SAM" id="MobiDB-lite"/>
    </source>
</evidence>
<comment type="similarity">
    <text evidence="2 4">Belongs to the ATPase inhibitor family.</text>
</comment>
<dbReference type="Proteomes" id="UP000307173">
    <property type="component" value="Unassembled WGS sequence"/>
</dbReference>
<feature type="coiled-coil region" evidence="5">
    <location>
        <begin position="50"/>
        <end position="77"/>
    </location>
</feature>
<feature type="region of interest" description="Disordered" evidence="6">
    <location>
        <begin position="18"/>
        <end position="42"/>
    </location>
</feature>
<comment type="function">
    <text evidence="4">Inhibits the enzyme activity of ATPase.</text>
</comment>
<keyword evidence="8" id="KW-1185">Reference proteome</keyword>
<evidence type="ECO:0000256" key="3">
    <source>
        <dbReference type="ARBA" id="ARBA00023128"/>
    </source>
</evidence>
<comment type="subcellular location">
    <subcellularLocation>
        <location evidence="1">Mitochondrion</location>
    </subcellularLocation>
</comment>
<proteinExistence type="inferred from homology"/>
<dbReference type="STRING" id="52247.A0A4T0WW70"/>
<gene>
    <name evidence="7" type="ORF">CANINC_004726</name>
</gene>
<dbReference type="GO" id="GO:0005739">
    <property type="term" value="C:mitochondrion"/>
    <property type="evidence" value="ECO:0007669"/>
    <property type="project" value="UniProtKB-SubCell"/>
</dbReference>
<evidence type="ECO:0000313" key="7">
    <source>
        <dbReference type="EMBL" id="TID15055.1"/>
    </source>
</evidence>
<dbReference type="GO" id="GO:0042030">
    <property type="term" value="F:ATPase inhibitor activity"/>
    <property type="evidence" value="ECO:0007669"/>
    <property type="project" value="InterPro"/>
</dbReference>
<dbReference type="Pfam" id="PF04568">
    <property type="entry name" value="IATP"/>
    <property type="match status" value="1"/>
</dbReference>
<organism evidence="7 8">
    <name type="scientific">Pichia inconspicua</name>
    <dbReference type="NCBI Taxonomy" id="52247"/>
    <lineage>
        <taxon>Eukaryota</taxon>
        <taxon>Fungi</taxon>
        <taxon>Dikarya</taxon>
        <taxon>Ascomycota</taxon>
        <taxon>Saccharomycotina</taxon>
        <taxon>Pichiomycetes</taxon>
        <taxon>Pichiales</taxon>
        <taxon>Pichiaceae</taxon>
        <taxon>Pichia</taxon>
    </lineage>
</organism>
<dbReference type="SUPFAM" id="SSF64602">
    <property type="entry name" value="F1 ATPase inhibitor, IF1, C-terminal domain"/>
    <property type="match status" value="1"/>
</dbReference>
<dbReference type="OrthoDB" id="5532350at2759"/>